<gene>
    <name evidence="2" type="ORF">PENTCL1PPCAC_5521</name>
</gene>
<evidence type="ECO:0000256" key="1">
    <source>
        <dbReference type="SAM" id="SignalP"/>
    </source>
</evidence>
<organism evidence="2 3">
    <name type="scientific">Pristionchus entomophagus</name>
    <dbReference type="NCBI Taxonomy" id="358040"/>
    <lineage>
        <taxon>Eukaryota</taxon>
        <taxon>Metazoa</taxon>
        <taxon>Ecdysozoa</taxon>
        <taxon>Nematoda</taxon>
        <taxon>Chromadorea</taxon>
        <taxon>Rhabditida</taxon>
        <taxon>Rhabditina</taxon>
        <taxon>Diplogasteromorpha</taxon>
        <taxon>Diplogasteroidea</taxon>
        <taxon>Neodiplogasteridae</taxon>
        <taxon>Pristionchus</taxon>
    </lineage>
</organism>
<dbReference type="EMBL" id="BTSX01000002">
    <property type="protein sequence ID" value="GMS83346.1"/>
    <property type="molecule type" value="Genomic_DNA"/>
</dbReference>
<dbReference type="Proteomes" id="UP001432027">
    <property type="component" value="Unassembled WGS sequence"/>
</dbReference>
<proteinExistence type="predicted"/>
<feature type="non-terminal residue" evidence="2">
    <location>
        <position position="1"/>
    </location>
</feature>
<evidence type="ECO:0000313" key="3">
    <source>
        <dbReference type="Proteomes" id="UP001432027"/>
    </source>
</evidence>
<keyword evidence="3" id="KW-1185">Reference proteome</keyword>
<name>A0AAV5SUY9_9BILA</name>
<reference evidence="2" key="1">
    <citation type="submission" date="2023-10" db="EMBL/GenBank/DDBJ databases">
        <title>Genome assembly of Pristionchus species.</title>
        <authorList>
            <person name="Yoshida K."/>
            <person name="Sommer R.J."/>
        </authorList>
    </citation>
    <scope>NUCLEOTIDE SEQUENCE</scope>
    <source>
        <strain evidence="2">RS0144</strain>
    </source>
</reference>
<feature type="signal peptide" evidence="1">
    <location>
        <begin position="1"/>
        <end position="17"/>
    </location>
</feature>
<protein>
    <submittedName>
        <fullName evidence="2">Uncharacterized protein</fullName>
    </submittedName>
</protein>
<accession>A0AAV5SUY9</accession>
<comment type="caution">
    <text evidence="2">The sequence shown here is derived from an EMBL/GenBank/DDBJ whole genome shotgun (WGS) entry which is preliminary data.</text>
</comment>
<sequence length="110" mass="11951">LTLLVVALLLAPSLNDALIKDFTVLCKKEDSNHITVANARIVPRMMSRSLTSDGSFISFIGNGVKDLVAGGHTDLGKHYTDAQGKIAEKHNDYDDGRAVMMYIDYPCVAP</sequence>
<evidence type="ECO:0000313" key="2">
    <source>
        <dbReference type="EMBL" id="GMS83346.1"/>
    </source>
</evidence>
<keyword evidence="1" id="KW-0732">Signal</keyword>
<dbReference type="AlphaFoldDB" id="A0AAV5SUY9"/>
<feature type="chain" id="PRO_5043854043" evidence="1">
    <location>
        <begin position="18"/>
        <end position="110"/>
    </location>
</feature>